<keyword evidence="4" id="KW-0337">GPI-anchor biosynthesis</keyword>
<dbReference type="EMBL" id="JAUIZM010000006">
    <property type="protein sequence ID" value="KAK1381077.1"/>
    <property type="molecule type" value="Genomic_DNA"/>
</dbReference>
<evidence type="ECO:0000256" key="3">
    <source>
        <dbReference type="ARBA" id="ARBA00010345"/>
    </source>
</evidence>
<sequence length="277" mass="31592">MDIGSNALTGSKHGLEINIQLPIHARYPPIGDRGYSRIQFGQPYLFTRCSVEGKSSNQNCIFMSTDSTAQASDNSIVWEVPSGDKKHATTVSFFTFMSAILSALSIVLVSIHHSNFETDDNKQSQNCDLFCCQVTEILLKNVQLSLESNLTPLGFYQNTRDGVEYWFFQFRHLFEVLIALVYMALVQSPKTWFTGKQQLWVLQIALILVEFSLLPYIFLQIILLSHQRWHSGQRFSIRTLTVMEAYALTLTTGWSLFVSAKRLVVGDYGCSIKRWYM</sequence>
<dbReference type="PANTHER" id="PTHR28650">
    <property type="entry name" value="PHOSPHATIDYLINOSITOL-GLYCAN BIOSYNTHESIS CLASS X PROTEIN"/>
    <property type="match status" value="1"/>
</dbReference>
<dbReference type="GO" id="GO:0006506">
    <property type="term" value="P:GPI anchor biosynthetic process"/>
    <property type="evidence" value="ECO:0007669"/>
    <property type="project" value="UniProtKB-KW"/>
</dbReference>
<feature type="transmembrane region" description="Helical" evidence="10">
    <location>
        <begin position="91"/>
        <end position="111"/>
    </location>
</feature>
<evidence type="ECO:0000256" key="4">
    <source>
        <dbReference type="ARBA" id="ARBA00022502"/>
    </source>
</evidence>
<keyword evidence="8 10" id="KW-0472">Membrane</keyword>
<protein>
    <submittedName>
        <fullName evidence="11">Uncharacterized protein</fullName>
    </submittedName>
</protein>
<reference evidence="11" key="1">
    <citation type="submission" date="2023-02" db="EMBL/GenBank/DDBJ databases">
        <title>Genome of toxic invasive species Heracleum sosnowskyi carries increased number of genes despite the absence of recent whole-genome duplications.</title>
        <authorList>
            <person name="Schelkunov M."/>
            <person name="Shtratnikova V."/>
            <person name="Makarenko M."/>
            <person name="Klepikova A."/>
            <person name="Omelchenko D."/>
            <person name="Novikova G."/>
            <person name="Obukhova E."/>
            <person name="Bogdanov V."/>
            <person name="Penin A."/>
            <person name="Logacheva M."/>
        </authorList>
    </citation>
    <scope>NUCLEOTIDE SEQUENCE</scope>
    <source>
        <strain evidence="11">Hsosn_3</strain>
        <tissue evidence="11">Leaf</tissue>
    </source>
</reference>
<comment type="similarity">
    <text evidence="3">Belongs to the PIGX family.</text>
</comment>
<name>A0AAD8MQA1_9APIA</name>
<gene>
    <name evidence="11" type="ORF">POM88_027821</name>
</gene>
<keyword evidence="6" id="KW-0256">Endoplasmic reticulum</keyword>
<feature type="transmembrane region" description="Helical" evidence="10">
    <location>
        <begin position="199"/>
        <end position="225"/>
    </location>
</feature>
<dbReference type="Proteomes" id="UP001237642">
    <property type="component" value="Unassembled WGS sequence"/>
</dbReference>
<keyword evidence="12" id="KW-1185">Reference proteome</keyword>
<comment type="subcellular location">
    <subcellularLocation>
        <location evidence="1">Endoplasmic reticulum membrane</location>
        <topology evidence="1">Single-pass membrane protein</topology>
    </subcellularLocation>
</comment>
<keyword evidence="9" id="KW-0325">Glycoprotein</keyword>
<comment type="caution">
    <text evidence="11">The sequence shown here is derived from an EMBL/GenBank/DDBJ whole genome shotgun (WGS) entry which is preliminary data.</text>
</comment>
<keyword evidence="5 10" id="KW-0812">Transmembrane</keyword>
<organism evidence="11 12">
    <name type="scientific">Heracleum sosnowskyi</name>
    <dbReference type="NCBI Taxonomy" id="360622"/>
    <lineage>
        <taxon>Eukaryota</taxon>
        <taxon>Viridiplantae</taxon>
        <taxon>Streptophyta</taxon>
        <taxon>Embryophyta</taxon>
        <taxon>Tracheophyta</taxon>
        <taxon>Spermatophyta</taxon>
        <taxon>Magnoliopsida</taxon>
        <taxon>eudicotyledons</taxon>
        <taxon>Gunneridae</taxon>
        <taxon>Pentapetalae</taxon>
        <taxon>asterids</taxon>
        <taxon>campanulids</taxon>
        <taxon>Apiales</taxon>
        <taxon>Apiaceae</taxon>
        <taxon>Apioideae</taxon>
        <taxon>apioid superclade</taxon>
        <taxon>Tordylieae</taxon>
        <taxon>Tordyliinae</taxon>
        <taxon>Heracleum</taxon>
    </lineage>
</organism>
<dbReference type="PANTHER" id="PTHR28650:SF1">
    <property type="entry name" value="PHOSPHATIDYLINOSITOL-GLYCAN BIOSYNTHESIS CLASS X PROTEIN"/>
    <property type="match status" value="1"/>
</dbReference>
<evidence type="ECO:0000256" key="9">
    <source>
        <dbReference type="ARBA" id="ARBA00023180"/>
    </source>
</evidence>
<evidence type="ECO:0000256" key="7">
    <source>
        <dbReference type="ARBA" id="ARBA00022989"/>
    </source>
</evidence>
<keyword evidence="7 10" id="KW-1133">Transmembrane helix</keyword>
<comment type="pathway">
    <text evidence="2">Glycolipid biosynthesis; glycosylphosphatidylinositol-anchor biosynthesis.</text>
</comment>
<evidence type="ECO:0000256" key="1">
    <source>
        <dbReference type="ARBA" id="ARBA00004389"/>
    </source>
</evidence>
<feature type="transmembrane region" description="Helical" evidence="10">
    <location>
        <begin position="245"/>
        <end position="264"/>
    </location>
</feature>
<evidence type="ECO:0000313" key="12">
    <source>
        <dbReference type="Proteomes" id="UP001237642"/>
    </source>
</evidence>
<evidence type="ECO:0000256" key="8">
    <source>
        <dbReference type="ARBA" id="ARBA00023136"/>
    </source>
</evidence>
<evidence type="ECO:0000256" key="6">
    <source>
        <dbReference type="ARBA" id="ARBA00022824"/>
    </source>
</evidence>
<evidence type="ECO:0000256" key="10">
    <source>
        <dbReference type="SAM" id="Phobius"/>
    </source>
</evidence>
<proteinExistence type="inferred from homology"/>
<dbReference type="InterPro" id="IPR040039">
    <property type="entry name" value="PIGX"/>
</dbReference>
<reference evidence="11" key="2">
    <citation type="submission" date="2023-05" db="EMBL/GenBank/DDBJ databases">
        <authorList>
            <person name="Schelkunov M.I."/>
        </authorList>
    </citation>
    <scope>NUCLEOTIDE SEQUENCE</scope>
    <source>
        <strain evidence="11">Hsosn_3</strain>
        <tissue evidence="11">Leaf</tissue>
    </source>
</reference>
<accession>A0AAD8MQA1</accession>
<dbReference type="InterPro" id="IPR013233">
    <property type="entry name" value="PIG-X/PBN1"/>
</dbReference>
<evidence type="ECO:0000256" key="2">
    <source>
        <dbReference type="ARBA" id="ARBA00004687"/>
    </source>
</evidence>
<evidence type="ECO:0000313" key="11">
    <source>
        <dbReference type="EMBL" id="KAK1381077.1"/>
    </source>
</evidence>
<dbReference type="Pfam" id="PF08320">
    <property type="entry name" value="PIG-X"/>
    <property type="match status" value="1"/>
</dbReference>
<dbReference type="GO" id="GO:0005789">
    <property type="term" value="C:endoplasmic reticulum membrane"/>
    <property type="evidence" value="ECO:0007669"/>
    <property type="project" value="UniProtKB-SubCell"/>
</dbReference>
<feature type="transmembrane region" description="Helical" evidence="10">
    <location>
        <begin position="165"/>
        <end position="187"/>
    </location>
</feature>
<dbReference type="AlphaFoldDB" id="A0AAD8MQA1"/>
<evidence type="ECO:0000256" key="5">
    <source>
        <dbReference type="ARBA" id="ARBA00022692"/>
    </source>
</evidence>